<dbReference type="InterPro" id="IPR036291">
    <property type="entry name" value="NAD(P)-bd_dom_sf"/>
</dbReference>
<dbReference type="GO" id="GO:0019878">
    <property type="term" value="P:lysine biosynthetic process via aminoadipic acid"/>
    <property type="evidence" value="ECO:0007669"/>
    <property type="project" value="UniProtKB-UniPathway"/>
</dbReference>
<dbReference type="Proteomes" id="UP000664521">
    <property type="component" value="Unassembled WGS sequence"/>
</dbReference>
<evidence type="ECO:0000256" key="15">
    <source>
        <dbReference type="PIRSR" id="PIRSR018250-3"/>
    </source>
</evidence>
<feature type="disulfide bond" evidence="16">
    <location>
        <begin position="202"/>
        <end position="246"/>
    </location>
</feature>
<evidence type="ECO:0000256" key="12">
    <source>
        <dbReference type="ARBA" id="ARBA00047860"/>
    </source>
</evidence>
<evidence type="ECO:0000256" key="3">
    <source>
        <dbReference type="ARBA" id="ARBA00011245"/>
    </source>
</evidence>
<dbReference type="Gene3D" id="3.40.50.720">
    <property type="entry name" value="NAD(P)-binding Rossmann-like Domain"/>
    <property type="match status" value="1"/>
</dbReference>
<feature type="domain" description="Alanine dehydrogenase/pyridine nucleotide transhydrogenase N-terminal" evidence="18">
    <location>
        <begin position="7"/>
        <end position="141"/>
    </location>
</feature>
<feature type="domain" description="Alanine dehydrogenase/pyridine nucleotide transhydrogenase NAD(H)-binding" evidence="17">
    <location>
        <begin position="176"/>
        <end position="314"/>
    </location>
</feature>
<feature type="active site" description="Proton acceptor" evidence="14">
    <location>
        <position position="77"/>
    </location>
</feature>
<protein>
    <recommendedName>
        <fullName evidence="5 13">Saccharopine dehydrogenase [NAD(+), L-lysine-forming]</fullName>
        <shortName evidence="13">SDH</shortName>
        <ecNumber evidence="4 13">1.5.1.7</ecNumber>
    </recommendedName>
    <alternativeName>
        <fullName evidence="11 13">Lysine--2-oxoglutarate reductase</fullName>
    </alternativeName>
</protein>
<dbReference type="UniPathway" id="UPA00033">
    <property type="reaction ID" value="UER00034"/>
</dbReference>
<dbReference type="EC" id="1.5.1.7" evidence="4 13"/>
<dbReference type="PANTHER" id="PTHR11133">
    <property type="entry name" value="SACCHAROPINE DEHYDROGENASE"/>
    <property type="match status" value="1"/>
</dbReference>
<dbReference type="GO" id="GO:0005737">
    <property type="term" value="C:cytoplasm"/>
    <property type="evidence" value="ECO:0007669"/>
    <property type="project" value="TreeGrafter"/>
</dbReference>
<dbReference type="OrthoDB" id="265306at2759"/>
<evidence type="ECO:0000256" key="5">
    <source>
        <dbReference type="ARBA" id="ARBA00021221"/>
    </source>
</evidence>
<dbReference type="SMART" id="SM01003">
    <property type="entry name" value="AlaDh_PNT_N"/>
    <property type="match status" value="1"/>
</dbReference>
<evidence type="ECO:0000256" key="6">
    <source>
        <dbReference type="ARBA" id="ARBA00022605"/>
    </source>
</evidence>
<comment type="caution">
    <text evidence="19">The sequence shown here is derived from an EMBL/GenBank/DDBJ whole genome shotgun (WGS) entry which is preliminary data.</text>
</comment>
<dbReference type="InterPro" id="IPR051168">
    <property type="entry name" value="AASS"/>
</dbReference>
<evidence type="ECO:0000256" key="10">
    <source>
        <dbReference type="ARBA" id="ARBA00023157"/>
    </source>
</evidence>
<dbReference type="AlphaFoldDB" id="A0A8H3FX17"/>
<evidence type="ECO:0000259" key="17">
    <source>
        <dbReference type="SMART" id="SM01002"/>
    </source>
</evidence>
<feature type="active site" description="Proton donor" evidence="14">
    <location>
        <position position="95"/>
    </location>
</feature>
<evidence type="ECO:0000256" key="4">
    <source>
        <dbReference type="ARBA" id="ARBA00012847"/>
    </source>
</evidence>
<evidence type="ECO:0000256" key="7">
    <source>
        <dbReference type="ARBA" id="ARBA00023002"/>
    </source>
</evidence>
<feature type="binding site" evidence="15">
    <location>
        <position position="248"/>
    </location>
    <ligand>
        <name>NAD(+)</name>
        <dbReference type="ChEBI" id="CHEBI:57540"/>
    </ligand>
</feature>
<dbReference type="SMART" id="SM01002">
    <property type="entry name" value="AlaDh_PNT_C"/>
    <property type="match status" value="1"/>
</dbReference>
<keyword evidence="7 13" id="KW-0560">Oxidoreductase</keyword>
<accession>A0A8H3FX17</accession>
<dbReference type="GO" id="GO:0004754">
    <property type="term" value="F:saccharopine dehydrogenase (NAD+, L-lysine-forming) activity"/>
    <property type="evidence" value="ECO:0007669"/>
    <property type="project" value="UniProtKB-EC"/>
</dbReference>
<feature type="binding site" evidence="15">
    <location>
        <begin position="315"/>
        <end position="318"/>
    </location>
    <ligand>
        <name>NAD(+)</name>
        <dbReference type="ChEBI" id="CHEBI:57540"/>
    </ligand>
</feature>
<dbReference type="SUPFAM" id="SSF51735">
    <property type="entry name" value="NAD(P)-binding Rossmann-fold domains"/>
    <property type="match status" value="1"/>
</dbReference>
<dbReference type="InterPro" id="IPR007698">
    <property type="entry name" value="AlaDH/PNT_NAD(H)-bd"/>
</dbReference>
<evidence type="ECO:0000256" key="11">
    <source>
        <dbReference type="ARBA" id="ARBA00033228"/>
    </source>
</evidence>
<comment type="pathway">
    <text evidence="1 13">Amino-acid biosynthesis; L-lysine biosynthesis via AAA pathway; L-lysine from L-alpha-aminoadipate (fungal route): step 3/3.</text>
</comment>
<organism evidence="19 20">
    <name type="scientific">Heterodermia speciosa</name>
    <dbReference type="NCBI Taxonomy" id="116794"/>
    <lineage>
        <taxon>Eukaryota</taxon>
        <taxon>Fungi</taxon>
        <taxon>Dikarya</taxon>
        <taxon>Ascomycota</taxon>
        <taxon>Pezizomycotina</taxon>
        <taxon>Lecanoromycetes</taxon>
        <taxon>OSLEUM clade</taxon>
        <taxon>Lecanoromycetidae</taxon>
        <taxon>Caliciales</taxon>
        <taxon>Physciaceae</taxon>
        <taxon>Heterodermia</taxon>
    </lineage>
</organism>
<comment type="subunit">
    <text evidence="3">Monomer.</text>
</comment>
<dbReference type="InterPro" id="IPR007886">
    <property type="entry name" value="AlaDH/PNT_N"/>
</dbReference>
<sequence>MASTVLHIRSETKPLERRSVVSPAGVKTLIEAGYRVDVERSPDRCFPDSDFEDAGATLVAEDSWPNVPTDHIILGLKELPEDGFPLKHAHVYFGHDYKNPAGWQKLLSRFRIGGGALLDLEFFQEPGGRLLAPSGYHAGYAGAALALKAWGHQIIPGDPLPSVTSYRNDETLMKDVQRSLFAGIKYLNRIPKVIVFGARGHCGTGAVDLCILAGIPAANILQWNRAETENGGPFREAIESDILINCTYLDRPTPPFIDLPSLKSPYRKLSIICDVSCDLGDPNNPLPIYSDHTTFEKPTIDIPISNGGPVRVISIDHLPNLIPRQATEACSRSIIPMLKQLNTWKAWYNIDRLFLEKIALLPTMKDRLDKGINQIGMFV</sequence>
<evidence type="ECO:0000256" key="16">
    <source>
        <dbReference type="PIRSR" id="PIRSR018250-4"/>
    </source>
</evidence>
<dbReference type="PANTHER" id="PTHR11133:SF23">
    <property type="entry name" value="SACCHAROPINE DEHYDROGENASE [NAD(+), L-LYSINE-FORMING]"/>
    <property type="match status" value="1"/>
</dbReference>
<gene>
    <name evidence="19" type="primary">LYS1_2</name>
    <name evidence="19" type="ORF">HETSPECPRED_007325</name>
</gene>
<dbReference type="SUPFAM" id="SSF52283">
    <property type="entry name" value="Formate/glycerate dehydrogenase catalytic domain-like"/>
    <property type="match status" value="1"/>
</dbReference>
<keyword evidence="6 13" id="KW-0028">Amino-acid biosynthesis</keyword>
<evidence type="ECO:0000256" key="13">
    <source>
        <dbReference type="PIRNR" id="PIRNR018250"/>
    </source>
</evidence>
<dbReference type="Pfam" id="PF05222">
    <property type="entry name" value="AlaDh_PNT_N"/>
    <property type="match status" value="1"/>
</dbReference>
<evidence type="ECO:0000256" key="8">
    <source>
        <dbReference type="ARBA" id="ARBA00023027"/>
    </source>
</evidence>
<comment type="catalytic activity">
    <reaction evidence="12 13">
        <text>L-saccharopine + NAD(+) + H2O = L-lysine + 2-oxoglutarate + NADH + H(+)</text>
        <dbReference type="Rhea" id="RHEA:12440"/>
        <dbReference type="ChEBI" id="CHEBI:15377"/>
        <dbReference type="ChEBI" id="CHEBI:15378"/>
        <dbReference type="ChEBI" id="CHEBI:16810"/>
        <dbReference type="ChEBI" id="CHEBI:32551"/>
        <dbReference type="ChEBI" id="CHEBI:57540"/>
        <dbReference type="ChEBI" id="CHEBI:57945"/>
        <dbReference type="ChEBI" id="CHEBI:57951"/>
        <dbReference type="EC" id="1.5.1.7"/>
    </reaction>
</comment>
<dbReference type="PIRSF" id="PIRSF018250">
    <property type="entry name" value="Saccharopine_DH_Lys"/>
    <property type="match status" value="1"/>
</dbReference>
<proteinExistence type="inferred from homology"/>
<name>A0A8H3FX17_9LECA</name>
<evidence type="ECO:0000313" key="19">
    <source>
        <dbReference type="EMBL" id="CAF9929263.1"/>
    </source>
</evidence>
<evidence type="ECO:0000259" key="18">
    <source>
        <dbReference type="SMART" id="SM01003"/>
    </source>
</evidence>
<dbReference type="FunFam" id="3.40.50.720:FF:000217">
    <property type="entry name" value="Saccharopine dehydrogenase [NAD(+), L-lysine-forming]"/>
    <property type="match status" value="1"/>
</dbReference>
<evidence type="ECO:0000256" key="9">
    <source>
        <dbReference type="ARBA" id="ARBA00023154"/>
    </source>
</evidence>
<reference evidence="19" key="1">
    <citation type="submission" date="2021-03" db="EMBL/GenBank/DDBJ databases">
        <authorList>
            <person name="Tagirdzhanova G."/>
        </authorList>
    </citation>
    <scope>NUCLEOTIDE SEQUENCE</scope>
</reference>
<feature type="binding site" evidence="15">
    <location>
        <position position="228"/>
    </location>
    <ligand>
        <name>NAD(+)</name>
        <dbReference type="ChEBI" id="CHEBI:57540"/>
    </ligand>
</feature>
<dbReference type="EMBL" id="CAJPDS010000051">
    <property type="protein sequence ID" value="CAF9929263.1"/>
    <property type="molecule type" value="Genomic_DNA"/>
</dbReference>
<keyword evidence="10" id="KW-1015">Disulfide bond</keyword>
<evidence type="ECO:0000256" key="1">
    <source>
        <dbReference type="ARBA" id="ARBA00004884"/>
    </source>
</evidence>
<keyword evidence="8 13" id="KW-0520">NAD</keyword>
<keyword evidence="20" id="KW-1185">Reference proteome</keyword>
<evidence type="ECO:0000256" key="2">
    <source>
        <dbReference type="ARBA" id="ARBA00005689"/>
    </source>
</evidence>
<comment type="similarity">
    <text evidence="2 13">Belongs to the AlaDH/PNT family.</text>
</comment>
<evidence type="ECO:0000256" key="14">
    <source>
        <dbReference type="PIRSR" id="PIRSR018250-1"/>
    </source>
</evidence>
<evidence type="ECO:0000313" key="20">
    <source>
        <dbReference type="Proteomes" id="UP000664521"/>
    </source>
</evidence>
<feature type="binding site" evidence="15">
    <location>
        <position position="129"/>
    </location>
    <ligand>
        <name>NAD(+)</name>
        <dbReference type="ChEBI" id="CHEBI:57540"/>
    </ligand>
</feature>
<dbReference type="CDD" id="cd12188">
    <property type="entry name" value="SDH"/>
    <property type="match status" value="1"/>
</dbReference>
<feature type="binding site" evidence="15">
    <location>
        <position position="275"/>
    </location>
    <ligand>
        <name>NAD(+)</name>
        <dbReference type="ChEBI" id="CHEBI:57540"/>
    </ligand>
</feature>
<dbReference type="InterPro" id="IPR027281">
    <property type="entry name" value="Lys1"/>
</dbReference>
<keyword evidence="9 13" id="KW-0457">Lysine biosynthesis</keyword>